<dbReference type="AlphaFoldDB" id="A0AA90PL97"/>
<dbReference type="PANTHER" id="PTHR42714">
    <property type="entry name" value="TRNA MODIFICATION GTPASE GTPBP3"/>
    <property type="match status" value="1"/>
</dbReference>
<dbReference type="InterPro" id="IPR025867">
    <property type="entry name" value="MnmE_helical"/>
</dbReference>
<feature type="binding site" evidence="10">
    <location>
        <position position="230"/>
    </location>
    <ligand>
        <name>Mg(2+)</name>
        <dbReference type="ChEBI" id="CHEBI:18420"/>
    </ligand>
</feature>
<feature type="binding site" evidence="10">
    <location>
        <begin position="270"/>
        <end position="273"/>
    </location>
    <ligand>
        <name>GTP</name>
        <dbReference type="ChEBI" id="CHEBI:37565"/>
    </ligand>
</feature>
<dbReference type="CDD" id="cd14858">
    <property type="entry name" value="TrmE_N"/>
    <property type="match status" value="1"/>
</dbReference>
<evidence type="ECO:0000313" key="15">
    <source>
        <dbReference type="EMBL" id="MDO7253622.1"/>
    </source>
</evidence>
<dbReference type="InterPro" id="IPR005225">
    <property type="entry name" value="Small_GTP-bd"/>
</dbReference>
<dbReference type="InterPro" id="IPR027368">
    <property type="entry name" value="MnmE_dom2"/>
</dbReference>
<feature type="binding site" evidence="10">
    <location>
        <position position="23"/>
    </location>
    <ligand>
        <name>(6S)-5-formyl-5,6,7,8-tetrahydrofolate</name>
        <dbReference type="ChEBI" id="CHEBI:57457"/>
    </ligand>
</feature>
<feature type="binding site" evidence="10">
    <location>
        <position position="81"/>
    </location>
    <ligand>
        <name>(6S)-5-formyl-5,6,7,8-tetrahydrofolate</name>
        <dbReference type="ChEBI" id="CHEBI:57457"/>
    </ligand>
</feature>
<dbReference type="GO" id="GO:0046872">
    <property type="term" value="F:metal ion binding"/>
    <property type="evidence" value="ECO:0007669"/>
    <property type="project" value="UniProtKB-KW"/>
</dbReference>
<feature type="binding site" evidence="10">
    <location>
        <begin position="245"/>
        <end position="251"/>
    </location>
    <ligand>
        <name>GTP</name>
        <dbReference type="ChEBI" id="CHEBI:37565"/>
    </ligand>
</feature>
<comment type="subunit">
    <text evidence="10">Homodimer. Heterotetramer of two MnmE and two MnmG subunits.</text>
</comment>
<evidence type="ECO:0000256" key="7">
    <source>
        <dbReference type="ARBA" id="ARBA00022842"/>
    </source>
</evidence>
<comment type="caution">
    <text evidence="10">Lacks conserved residue(s) required for the propagation of feature annotation.</text>
</comment>
<dbReference type="Pfam" id="PF01926">
    <property type="entry name" value="MMR_HSR1"/>
    <property type="match status" value="1"/>
</dbReference>
<dbReference type="InterPro" id="IPR004520">
    <property type="entry name" value="GTPase_MnmE"/>
</dbReference>
<evidence type="ECO:0000256" key="11">
    <source>
        <dbReference type="RuleBase" id="RU003313"/>
    </source>
</evidence>
<dbReference type="FunFam" id="3.40.50.300:FF:001376">
    <property type="entry name" value="tRNA modification GTPase MnmE"/>
    <property type="match status" value="1"/>
</dbReference>
<sequence length="456" mass="50886">MNENRTIVAISTPIGIGATAIVRISGQKALEITQKITKKINFIPRYATLCCVYNSSEEILDEVIVIYFKAPASYTREDVCEIQCHGGVVSAKIILQTCLERGAILAAPGEFSKRAFLNGRIDFSQINALSKIIQSKSERASKILAKQLKGELGRFVDDLRQNLLRVLAHSEVMIDYSEEDIPSNIISNISLQIKEIQGILKSVYEFSKMRQGIIDGHRLSIIGKPNVGKSSVLNAILLYERAITSPIAGTTRDTIEESVNIEGNVIRIVDTAGIRNSKDEIESLGIKKSIDSMFESDIILAVFDLSRNIDNEDIEIIKLLNTQKNKHCIIAFNKSDLSPAFSHADIQNLIKIPYENIKISTKDLQNCTLLLKKTFVKVLQKDEVGDEILLTSEFQLEAIKKAIESLENAACVFEKLELELFSYNITEAISHISSITQPYEIGEMFDKMFGEFCLGK</sequence>
<keyword evidence="8 10" id="KW-0630">Potassium</keyword>
<dbReference type="EMBL" id="JAUPEV010000011">
    <property type="protein sequence ID" value="MDO7253622.1"/>
    <property type="molecule type" value="Genomic_DNA"/>
</dbReference>
<keyword evidence="2 10" id="KW-0963">Cytoplasm</keyword>
<dbReference type="GO" id="GO:0005525">
    <property type="term" value="F:GTP binding"/>
    <property type="evidence" value="ECO:0007669"/>
    <property type="project" value="UniProtKB-UniRule"/>
</dbReference>
<proteinExistence type="inferred from homology"/>
<evidence type="ECO:0000256" key="4">
    <source>
        <dbReference type="ARBA" id="ARBA00022723"/>
    </source>
</evidence>
<feature type="binding site" evidence="10">
    <location>
        <position position="245"/>
    </location>
    <ligand>
        <name>K(+)</name>
        <dbReference type="ChEBI" id="CHEBI:29103"/>
    </ligand>
</feature>
<dbReference type="InterPro" id="IPR018948">
    <property type="entry name" value="GTP-bd_TrmE_N"/>
</dbReference>
<reference evidence="16 18" key="1">
    <citation type="submission" date="2023-07" db="EMBL/GenBank/DDBJ databases">
        <title>Unpublished Manusciprt.</title>
        <authorList>
            <person name="Aydin F."/>
            <person name="Tarhane S."/>
            <person name="Saticioglu I.B."/>
            <person name="Karakaya E."/>
            <person name="Abay S."/>
            <person name="Guran O."/>
            <person name="Bozkurt E."/>
            <person name="Uzum N."/>
            <person name="Olgun K."/>
            <person name="Jablonski D."/>
        </authorList>
    </citation>
    <scope>NUCLEOTIDE SEQUENCE</scope>
    <source>
        <strain evidence="18">faydin-H75</strain>
        <strain evidence="16">Faydin-H76</strain>
    </source>
</reference>
<dbReference type="FunFam" id="3.30.1360.120:FF:000003">
    <property type="entry name" value="tRNA modification GTPase MnmE"/>
    <property type="match status" value="1"/>
</dbReference>
<feature type="domain" description="G" evidence="12">
    <location>
        <begin position="219"/>
        <end position="334"/>
    </location>
</feature>
<comment type="similarity">
    <text evidence="1 10 11">Belongs to the TRAFAC class TrmE-Era-EngA-EngB-Septin-like GTPase superfamily. TrmE GTPase family.</text>
</comment>
<evidence type="ECO:0000259" key="13">
    <source>
        <dbReference type="Pfam" id="PF10396"/>
    </source>
</evidence>
<dbReference type="NCBIfam" id="TIGR00450">
    <property type="entry name" value="mnmE_trmE_thdF"/>
    <property type="match status" value="1"/>
</dbReference>
<dbReference type="GO" id="GO:0030488">
    <property type="term" value="P:tRNA methylation"/>
    <property type="evidence" value="ECO:0007669"/>
    <property type="project" value="TreeGrafter"/>
</dbReference>
<keyword evidence="4 10" id="KW-0479">Metal-binding</keyword>
<evidence type="ECO:0000256" key="10">
    <source>
        <dbReference type="HAMAP-Rule" id="MF_00379"/>
    </source>
</evidence>
<dbReference type="CDD" id="cd04164">
    <property type="entry name" value="trmE"/>
    <property type="match status" value="1"/>
</dbReference>
<evidence type="ECO:0000256" key="3">
    <source>
        <dbReference type="ARBA" id="ARBA00022694"/>
    </source>
</evidence>
<comment type="cofactor">
    <cofactor evidence="10">
        <name>K(+)</name>
        <dbReference type="ChEBI" id="CHEBI:29103"/>
    </cofactor>
    <text evidence="10">Binds 1 potassium ion per subunit.</text>
</comment>
<evidence type="ECO:0000313" key="18">
    <source>
        <dbReference type="Proteomes" id="UP001240777"/>
    </source>
</evidence>
<dbReference type="Proteomes" id="UP001177258">
    <property type="component" value="Unassembled WGS sequence"/>
</dbReference>
<dbReference type="Gene3D" id="3.30.1360.120">
    <property type="entry name" value="Probable tRNA modification gtpase trme, domain 1"/>
    <property type="match status" value="1"/>
</dbReference>
<evidence type="ECO:0000259" key="12">
    <source>
        <dbReference type="Pfam" id="PF01926"/>
    </source>
</evidence>
<dbReference type="EMBL" id="JAUYZK010000011">
    <property type="protein sequence ID" value="MDP2539550.1"/>
    <property type="molecule type" value="Genomic_DNA"/>
</dbReference>
<feature type="binding site" evidence="10">
    <location>
        <position position="251"/>
    </location>
    <ligand>
        <name>Mg(2+)</name>
        <dbReference type="ChEBI" id="CHEBI:18420"/>
    </ligand>
</feature>
<reference evidence="15" key="2">
    <citation type="submission" date="2023-07" db="EMBL/GenBank/DDBJ databases">
        <authorList>
            <person name="Aydin F."/>
            <person name="Tarhane S."/>
            <person name="Saticioglu I.B."/>
            <person name="Karakaya E."/>
            <person name="Abay S."/>
            <person name="Guran O."/>
            <person name="Bozkurt E."/>
            <person name="Uzum N."/>
            <person name="Olgun K."/>
            <person name="Jablonski D."/>
        </authorList>
    </citation>
    <scope>NUCLEOTIDE SEQUENCE</scope>
    <source>
        <strain evidence="15">Faydin-H75</strain>
    </source>
</reference>
<dbReference type="PANTHER" id="PTHR42714:SF2">
    <property type="entry name" value="TRNA MODIFICATION GTPASE GTPBP3, MITOCHONDRIAL"/>
    <property type="match status" value="1"/>
</dbReference>
<dbReference type="RefSeq" id="WP_305517464.1">
    <property type="nucleotide sequence ID" value="NZ_JAUPEV010000011.1"/>
</dbReference>
<evidence type="ECO:0000256" key="6">
    <source>
        <dbReference type="ARBA" id="ARBA00022801"/>
    </source>
</evidence>
<feature type="binding site" evidence="10">
    <location>
        <position position="456"/>
    </location>
    <ligand>
        <name>(6S)-5-formyl-5,6,7,8-tetrahydrofolate</name>
        <dbReference type="ChEBI" id="CHEBI:57457"/>
    </ligand>
</feature>
<feature type="binding site" evidence="10">
    <location>
        <begin position="226"/>
        <end position="231"/>
    </location>
    <ligand>
        <name>GTP</name>
        <dbReference type="ChEBI" id="CHEBI:37565"/>
    </ligand>
</feature>
<keyword evidence="3 10" id="KW-0819">tRNA processing</keyword>
<dbReference type="InterPro" id="IPR031168">
    <property type="entry name" value="G_TrmE"/>
</dbReference>
<organism evidence="16 17">
    <name type="scientific">Helicobacter cappadocius</name>
    <dbReference type="NCBI Taxonomy" id="3063998"/>
    <lineage>
        <taxon>Bacteria</taxon>
        <taxon>Pseudomonadati</taxon>
        <taxon>Campylobacterota</taxon>
        <taxon>Epsilonproteobacteria</taxon>
        <taxon>Campylobacterales</taxon>
        <taxon>Helicobacteraceae</taxon>
        <taxon>Helicobacter</taxon>
    </lineage>
</organism>
<feature type="binding site" evidence="10">
    <location>
        <position position="247"/>
    </location>
    <ligand>
        <name>K(+)</name>
        <dbReference type="ChEBI" id="CHEBI:29103"/>
    </ligand>
</feature>
<dbReference type="GO" id="GO:0002098">
    <property type="term" value="P:tRNA wobble uridine modification"/>
    <property type="evidence" value="ECO:0007669"/>
    <property type="project" value="TreeGrafter"/>
</dbReference>
<evidence type="ECO:0000256" key="9">
    <source>
        <dbReference type="ARBA" id="ARBA00023134"/>
    </source>
</evidence>
<dbReference type="InterPro" id="IPR027266">
    <property type="entry name" value="TrmE/GcvT-like"/>
</dbReference>
<gene>
    <name evidence="10 16" type="primary">mnmE</name>
    <name evidence="10" type="synonym">trmE</name>
    <name evidence="15" type="ORF">Q5I04_06835</name>
    <name evidence="16" type="ORF">Q5I06_07165</name>
</gene>
<dbReference type="Gene3D" id="1.20.120.430">
    <property type="entry name" value="tRNA modification GTPase MnmE domain 2"/>
    <property type="match status" value="1"/>
</dbReference>
<keyword evidence="7 10" id="KW-0460">Magnesium</keyword>
<dbReference type="Gene3D" id="3.40.50.300">
    <property type="entry name" value="P-loop containing nucleotide triphosphate hydrolases"/>
    <property type="match status" value="1"/>
</dbReference>
<dbReference type="Proteomes" id="UP001240777">
    <property type="component" value="Unassembled WGS sequence"/>
</dbReference>
<feature type="binding site" evidence="10">
    <location>
        <position position="250"/>
    </location>
    <ligand>
        <name>K(+)</name>
        <dbReference type="ChEBI" id="CHEBI:29103"/>
    </ligand>
</feature>
<protein>
    <recommendedName>
        <fullName evidence="10">tRNA modification GTPase MnmE</fullName>
        <ecNumber evidence="10">3.6.-.-</ecNumber>
    </recommendedName>
</protein>
<dbReference type="HAMAP" id="MF_00379">
    <property type="entry name" value="GTPase_MnmE"/>
    <property type="match status" value="1"/>
</dbReference>
<dbReference type="InterPro" id="IPR006073">
    <property type="entry name" value="GTP-bd"/>
</dbReference>
<feature type="binding site" evidence="10">
    <location>
        <position position="120"/>
    </location>
    <ligand>
        <name>(6S)-5-formyl-5,6,7,8-tetrahydrofolate</name>
        <dbReference type="ChEBI" id="CHEBI:57457"/>
    </ligand>
</feature>
<dbReference type="NCBIfam" id="TIGR00231">
    <property type="entry name" value="small_GTP"/>
    <property type="match status" value="1"/>
</dbReference>
<keyword evidence="9 10" id="KW-0342">GTP-binding</keyword>
<comment type="function">
    <text evidence="10">Exhibits a very high intrinsic GTPase hydrolysis rate. Involved in the addition of a carboxymethylaminomethyl (cmnm) group at the wobble position (U34) of certain tRNAs, forming tRNA-cmnm(5)s(2)U34.</text>
</comment>
<dbReference type="SUPFAM" id="SSF103025">
    <property type="entry name" value="Folate-binding domain"/>
    <property type="match status" value="1"/>
</dbReference>
<evidence type="ECO:0000256" key="5">
    <source>
        <dbReference type="ARBA" id="ARBA00022741"/>
    </source>
</evidence>
<feature type="domain" description="MnmE helical" evidence="14">
    <location>
        <begin position="124"/>
        <end position="453"/>
    </location>
</feature>
<feature type="domain" description="GTP-binding protein TrmE N-terminal" evidence="13">
    <location>
        <begin position="6"/>
        <end position="120"/>
    </location>
</feature>
<reference evidence="15 17" key="3">
    <citation type="journal article" date="2024" name="Syst. Appl. Microbiol.">
        <title>Helicobacter cappadocius sp. nov., from lizards: The first psychrotrophic Helicobacter species.</title>
        <authorList>
            <person name="Aydin F."/>
            <person name="Tarhane S."/>
            <person name="Karakaya E."/>
            <person name="Abay S."/>
            <person name="Kayman T."/>
            <person name="Guran O."/>
            <person name="Bozkurt E."/>
            <person name="Uzum N."/>
            <person name="Avci A."/>
            <person name="Olgun K."/>
            <person name="Jablonski D."/>
            <person name="Guran C."/>
            <person name="Burcin Saticioglu I."/>
        </authorList>
    </citation>
    <scope>NUCLEOTIDE SEQUENCE [LARGE SCALE GENOMIC DNA]</scope>
    <source>
        <strain evidence="15">Faydin-H75</strain>
        <strain evidence="17">faydin-H76</strain>
    </source>
</reference>
<dbReference type="GO" id="GO:0042802">
    <property type="term" value="F:identical protein binding"/>
    <property type="evidence" value="ECO:0007669"/>
    <property type="project" value="UniProtKB-ARBA"/>
</dbReference>
<evidence type="ECO:0000313" key="16">
    <source>
        <dbReference type="EMBL" id="MDP2539550.1"/>
    </source>
</evidence>
<evidence type="ECO:0000256" key="2">
    <source>
        <dbReference type="ARBA" id="ARBA00022490"/>
    </source>
</evidence>
<evidence type="ECO:0000256" key="8">
    <source>
        <dbReference type="ARBA" id="ARBA00022958"/>
    </source>
</evidence>
<dbReference type="SUPFAM" id="SSF52540">
    <property type="entry name" value="P-loop containing nucleoside triphosphate hydrolases"/>
    <property type="match status" value="1"/>
</dbReference>
<keyword evidence="18" id="KW-1185">Reference proteome</keyword>
<dbReference type="Pfam" id="PF12631">
    <property type="entry name" value="MnmE_helical"/>
    <property type="match status" value="1"/>
</dbReference>
<feature type="binding site" evidence="10">
    <location>
        <position position="226"/>
    </location>
    <ligand>
        <name>K(+)</name>
        <dbReference type="ChEBI" id="CHEBI:29103"/>
    </ligand>
</feature>
<keyword evidence="5 10" id="KW-0547">Nucleotide-binding</keyword>
<dbReference type="Pfam" id="PF10396">
    <property type="entry name" value="TrmE_N"/>
    <property type="match status" value="1"/>
</dbReference>
<dbReference type="GO" id="GO:0003924">
    <property type="term" value="F:GTPase activity"/>
    <property type="evidence" value="ECO:0007669"/>
    <property type="project" value="UniProtKB-UniRule"/>
</dbReference>
<name>A0AA90PL97_9HELI</name>
<comment type="caution">
    <text evidence="16">The sequence shown here is derived from an EMBL/GenBank/DDBJ whole genome shotgun (WGS) entry which is preliminary data.</text>
</comment>
<dbReference type="EC" id="3.6.-.-" evidence="10"/>
<dbReference type="GO" id="GO:0005829">
    <property type="term" value="C:cytosol"/>
    <property type="evidence" value="ECO:0007669"/>
    <property type="project" value="TreeGrafter"/>
</dbReference>
<evidence type="ECO:0000313" key="17">
    <source>
        <dbReference type="Proteomes" id="UP001177258"/>
    </source>
</evidence>
<accession>A0AA90PL97</accession>
<comment type="subcellular location">
    <subcellularLocation>
        <location evidence="10">Cytoplasm</location>
    </subcellularLocation>
</comment>
<evidence type="ECO:0000256" key="1">
    <source>
        <dbReference type="ARBA" id="ARBA00011043"/>
    </source>
</evidence>
<dbReference type="InterPro" id="IPR027417">
    <property type="entry name" value="P-loop_NTPase"/>
</dbReference>
<keyword evidence="6 10" id="KW-0378">Hydrolase</keyword>
<evidence type="ECO:0000259" key="14">
    <source>
        <dbReference type="Pfam" id="PF12631"/>
    </source>
</evidence>